<organism evidence="3 4">
    <name type="scientific">Neotoma lepida</name>
    <name type="common">Desert woodrat</name>
    <dbReference type="NCBI Taxonomy" id="56216"/>
    <lineage>
        <taxon>Eukaryota</taxon>
        <taxon>Metazoa</taxon>
        <taxon>Chordata</taxon>
        <taxon>Craniata</taxon>
        <taxon>Vertebrata</taxon>
        <taxon>Euteleostomi</taxon>
        <taxon>Mammalia</taxon>
        <taxon>Eutheria</taxon>
        <taxon>Euarchontoglires</taxon>
        <taxon>Glires</taxon>
        <taxon>Rodentia</taxon>
        <taxon>Myomorpha</taxon>
        <taxon>Muroidea</taxon>
        <taxon>Cricetidae</taxon>
        <taxon>Neotominae</taxon>
        <taxon>Neotoma</taxon>
    </lineage>
</organism>
<dbReference type="Gene3D" id="3.80.10.10">
    <property type="entry name" value="Ribonuclease Inhibitor"/>
    <property type="match status" value="1"/>
</dbReference>
<dbReference type="PANTHER" id="PTHR14224:SF92">
    <property type="entry name" value="EXPRESSED SEQUENCE AV320801-RELATED"/>
    <property type="match status" value="1"/>
</dbReference>
<accession>A0A1A6GHQ8</accession>
<name>A0A1A6GHQ8_NEOLE</name>
<dbReference type="OrthoDB" id="9802850at2759"/>
<gene>
    <name evidence="3" type="ORF">A6R68_06160</name>
</gene>
<evidence type="ECO:0000256" key="2">
    <source>
        <dbReference type="ARBA" id="ARBA00022737"/>
    </source>
</evidence>
<keyword evidence="1" id="KW-0433">Leucine-rich repeat</keyword>
<dbReference type="SUPFAM" id="SSF52047">
    <property type="entry name" value="RNI-like"/>
    <property type="match status" value="1"/>
</dbReference>
<keyword evidence="2" id="KW-0677">Repeat</keyword>
<comment type="caution">
    <text evidence="3">The sequence shown here is derived from an EMBL/GenBank/DDBJ whole genome shotgun (WGS) entry which is preliminary data.</text>
</comment>
<reference evidence="3 4" key="1">
    <citation type="submission" date="2016-06" db="EMBL/GenBank/DDBJ databases">
        <title>The Draft Genome Sequence and Annotation of the Desert Woodrat Neotoma lepida.</title>
        <authorList>
            <person name="Campbell M."/>
            <person name="Oakeson K.F."/>
            <person name="Yandell M."/>
            <person name="Halpert J.R."/>
            <person name="Dearing D."/>
        </authorList>
    </citation>
    <scope>NUCLEOTIDE SEQUENCE [LARGE SCALE GENOMIC DNA]</scope>
    <source>
        <strain evidence="3">417</strain>
        <tissue evidence="3">Liver</tissue>
    </source>
</reference>
<feature type="non-terminal residue" evidence="3">
    <location>
        <position position="99"/>
    </location>
</feature>
<dbReference type="InterPro" id="IPR050694">
    <property type="entry name" value="LRRC14/PRAME"/>
</dbReference>
<dbReference type="InterPro" id="IPR032675">
    <property type="entry name" value="LRR_dom_sf"/>
</dbReference>
<keyword evidence="4" id="KW-1185">Reference proteome</keyword>
<evidence type="ECO:0000256" key="1">
    <source>
        <dbReference type="ARBA" id="ARBA00022614"/>
    </source>
</evidence>
<dbReference type="Proteomes" id="UP000092124">
    <property type="component" value="Unassembled WGS sequence"/>
</dbReference>
<evidence type="ECO:0000313" key="3">
    <source>
        <dbReference type="EMBL" id="OBS65300.1"/>
    </source>
</evidence>
<dbReference type="PANTHER" id="PTHR14224">
    <property type="entry name" value="SIMILAR TO PREFERENTIALLY EXPRESSED ANTIGEN IN MELANOMA-LIKE 3"/>
    <property type="match status" value="1"/>
</dbReference>
<dbReference type="EMBL" id="LZPO01096821">
    <property type="protein sequence ID" value="OBS65300.1"/>
    <property type="molecule type" value="Genomic_DNA"/>
</dbReference>
<protein>
    <submittedName>
        <fullName evidence="3">Uncharacterized protein</fullName>
    </submittedName>
</protein>
<sequence length="99" mass="11463">MDRLKELNLTSFRLTDHLENVLRVLPAGLDFLQLPFCELSYNDVKFLSECPQANHLKLLNISGNPMYWEDSEPFYNFLLKNSSTLQHLAISHCFLSDST</sequence>
<evidence type="ECO:0000313" key="4">
    <source>
        <dbReference type="Proteomes" id="UP000092124"/>
    </source>
</evidence>
<dbReference type="GO" id="GO:0005737">
    <property type="term" value="C:cytoplasm"/>
    <property type="evidence" value="ECO:0007669"/>
    <property type="project" value="TreeGrafter"/>
</dbReference>
<proteinExistence type="predicted"/>
<dbReference type="AlphaFoldDB" id="A0A1A6GHQ8"/>